<protein>
    <submittedName>
        <fullName evidence="2">SprT-like domain-containing protein</fullName>
    </submittedName>
</protein>
<dbReference type="Gene3D" id="3.30.2010.10">
    <property type="entry name" value="Metalloproteases ('zincins'), catalytic domain"/>
    <property type="match status" value="1"/>
</dbReference>
<feature type="domain" description="YgjP-like metallopeptidase" evidence="1">
    <location>
        <begin position="97"/>
        <end position="153"/>
    </location>
</feature>
<dbReference type="RefSeq" id="WP_377466777.1">
    <property type="nucleotide sequence ID" value="NZ_JBHUOP010000004.1"/>
</dbReference>
<dbReference type="PANTHER" id="PTHR30399:SF1">
    <property type="entry name" value="UTP PYROPHOSPHATASE"/>
    <property type="match status" value="1"/>
</dbReference>
<comment type="caution">
    <text evidence="2">The sequence shown here is derived from an EMBL/GenBank/DDBJ whole genome shotgun (WGS) entry which is preliminary data.</text>
</comment>
<organism evidence="2 3">
    <name type="scientific">Populibacterium corticicola</name>
    <dbReference type="NCBI Taxonomy" id="1812826"/>
    <lineage>
        <taxon>Bacteria</taxon>
        <taxon>Bacillati</taxon>
        <taxon>Actinomycetota</taxon>
        <taxon>Actinomycetes</taxon>
        <taxon>Micrococcales</taxon>
        <taxon>Jonesiaceae</taxon>
        <taxon>Populibacterium</taxon>
    </lineage>
</organism>
<dbReference type="Proteomes" id="UP001597391">
    <property type="component" value="Unassembled WGS sequence"/>
</dbReference>
<evidence type="ECO:0000313" key="2">
    <source>
        <dbReference type="EMBL" id="MFD2840852.1"/>
    </source>
</evidence>
<name>A0ABW5XGS9_9MICO</name>
<gene>
    <name evidence="2" type="ORF">ACFSYH_09745</name>
</gene>
<dbReference type="InterPro" id="IPR002725">
    <property type="entry name" value="YgjP-like_metallopeptidase"/>
</dbReference>
<keyword evidence="3" id="KW-1185">Reference proteome</keyword>
<dbReference type="CDD" id="cd07344">
    <property type="entry name" value="M48_yhfN_like"/>
    <property type="match status" value="1"/>
</dbReference>
<dbReference type="EMBL" id="JBHUOP010000004">
    <property type="protein sequence ID" value="MFD2840852.1"/>
    <property type="molecule type" value="Genomic_DNA"/>
</dbReference>
<proteinExistence type="predicted"/>
<dbReference type="Pfam" id="PF01863">
    <property type="entry name" value="YgjP-like"/>
    <property type="match status" value="1"/>
</dbReference>
<evidence type="ECO:0000259" key="1">
    <source>
        <dbReference type="Pfam" id="PF01863"/>
    </source>
</evidence>
<dbReference type="PANTHER" id="PTHR30399">
    <property type="entry name" value="UNCHARACTERIZED PROTEIN YGJP"/>
    <property type="match status" value="1"/>
</dbReference>
<sequence>MPASVHRDLSNVEVRRSRRRTATVNAYRDGESTVVSIPDGFSEEEEREWVAIMLEKLEQKEARRRPTDDELMARALELNTRYLGGHAVPMDVRWSDNQERRWGSCTMPDRAIRLSSRLLGLPEWVTDYVLLHELAHILVQGHGQEFWDLLSAYDKTDRARGFLEGITFADENPA</sequence>
<dbReference type="InterPro" id="IPR053136">
    <property type="entry name" value="UTP_pyrophosphatase-like"/>
</dbReference>
<accession>A0ABW5XGS9</accession>
<reference evidence="3" key="1">
    <citation type="journal article" date="2019" name="Int. J. Syst. Evol. Microbiol.">
        <title>The Global Catalogue of Microorganisms (GCM) 10K type strain sequencing project: providing services to taxonomists for standard genome sequencing and annotation.</title>
        <authorList>
            <consortium name="The Broad Institute Genomics Platform"/>
            <consortium name="The Broad Institute Genome Sequencing Center for Infectious Disease"/>
            <person name="Wu L."/>
            <person name="Ma J."/>
        </authorList>
    </citation>
    <scope>NUCLEOTIDE SEQUENCE [LARGE SCALE GENOMIC DNA]</scope>
    <source>
        <strain evidence="3">KCTC 33576</strain>
    </source>
</reference>
<evidence type="ECO:0000313" key="3">
    <source>
        <dbReference type="Proteomes" id="UP001597391"/>
    </source>
</evidence>